<dbReference type="InterPro" id="IPR049046">
    <property type="entry name" value="Beta-AFase-like_GH127_middle"/>
</dbReference>
<dbReference type="InterPro" id="IPR012878">
    <property type="entry name" value="Beta-AFase-like_GH127_cat"/>
</dbReference>
<dbReference type="PANTHER" id="PTHR43465:SF2">
    <property type="entry name" value="DUF1680 DOMAIN PROTEIN (AFU_ORTHOLOGUE AFUA_1G08910)"/>
    <property type="match status" value="1"/>
</dbReference>
<dbReference type="GO" id="GO:0005975">
    <property type="term" value="P:carbohydrate metabolic process"/>
    <property type="evidence" value="ECO:0007669"/>
    <property type="project" value="InterPro"/>
</dbReference>
<dbReference type="OrthoDB" id="371693at2157"/>
<dbReference type="AlphaFoldDB" id="A0A830FEG0"/>
<dbReference type="Pfam" id="PF20737">
    <property type="entry name" value="Glyco_hydro127C"/>
    <property type="match status" value="1"/>
</dbReference>
<dbReference type="InterPro" id="IPR008928">
    <property type="entry name" value="6-hairpin_glycosidase_sf"/>
</dbReference>
<feature type="domain" description="Non-reducing end beta-L-arabinofuranosidase-like GH127 middle" evidence="2">
    <location>
        <begin position="428"/>
        <end position="521"/>
    </location>
</feature>
<dbReference type="Proteomes" id="UP000628840">
    <property type="component" value="Unassembled WGS sequence"/>
</dbReference>
<evidence type="ECO:0000259" key="1">
    <source>
        <dbReference type="Pfam" id="PF07944"/>
    </source>
</evidence>
<protein>
    <recommendedName>
        <fullName evidence="6">Glycoside hydrolase family 127 protein</fullName>
    </recommendedName>
</protein>
<evidence type="ECO:0000259" key="2">
    <source>
        <dbReference type="Pfam" id="PF20736"/>
    </source>
</evidence>
<dbReference type="PANTHER" id="PTHR43465">
    <property type="entry name" value="DUF1680 DOMAIN PROTEIN (AFU_ORTHOLOGUE AFUA_1G08910)"/>
    <property type="match status" value="1"/>
</dbReference>
<keyword evidence="5" id="KW-1185">Reference proteome</keyword>
<dbReference type="Pfam" id="PF07944">
    <property type="entry name" value="Beta-AFase-like_GH127_cat"/>
    <property type="match status" value="1"/>
</dbReference>
<dbReference type="InterPro" id="IPR049049">
    <property type="entry name" value="Beta-AFase-like_GH127_C"/>
</dbReference>
<accession>A0A830FEG0</accession>
<feature type="domain" description="Non-reducing end beta-L-arabinofuranosidase-like GH127 catalytic" evidence="1">
    <location>
        <begin position="17"/>
        <end position="417"/>
    </location>
</feature>
<proteinExistence type="predicted"/>
<dbReference type="EMBL" id="BMPF01000003">
    <property type="protein sequence ID" value="GGL38588.1"/>
    <property type="molecule type" value="Genomic_DNA"/>
</dbReference>
<name>A0A830FEG0_9EURY</name>
<dbReference type="InterPro" id="IPR049174">
    <property type="entry name" value="Beta-AFase-like"/>
</dbReference>
<evidence type="ECO:0000259" key="3">
    <source>
        <dbReference type="Pfam" id="PF20737"/>
    </source>
</evidence>
<reference evidence="4 5" key="1">
    <citation type="journal article" date="2019" name="Int. J. Syst. Evol. Microbiol.">
        <title>The Global Catalogue of Microorganisms (GCM) 10K type strain sequencing project: providing services to taxonomists for standard genome sequencing and annotation.</title>
        <authorList>
            <consortium name="The Broad Institute Genomics Platform"/>
            <consortium name="The Broad Institute Genome Sequencing Center for Infectious Disease"/>
            <person name="Wu L."/>
            <person name="Ma J."/>
        </authorList>
    </citation>
    <scope>NUCLEOTIDE SEQUENCE [LARGE SCALE GENOMIC DNA]</scope>
    <source>
        <strain evidence="4 5">JCM 19585</strain>
    </source>
</reference>
<dbReference type="RefSeq" id="WP_188883869.1">
    <property type="nucleotide sequence ID" value="NZ_BMPF01000003.1"/>
</dbReference>
<sequence>MTRRPTDERLDPVPLTDVSIDDGFWNDRLETNREVTLEHQYDRLGERSLENFRRVRDGKTGGFQGMWFEDSDTYKWLEAASYVLATRDDPELRERVEEVIELVGAAQEEDGYLNTYFALEEPENRWTNLNMMHELYCAGHLIEAAVAHHRATGETSLLAVATDLADHIDGVFGTGPDDLDGVPGHEGIELALVKLYRVTDEERYLDLAQYFVDRRGREDTRLGWEAEHPDETGGDVPPDIFLEDGKWDGSYAQAHEPVREQETVDGHAVRAMYLYSGVADLVAETGEDDLYRTLETLWTNMTTKRMYVTGGIGSESAHEGFTVDYDLRNRTAYAETCAAIGSVFWNHRMFQLTGEARFYDVLERALYNGVLAGVSLDGTSFFYENPLESLGHHHRAGWFQCACCPPNVARLFASLGEYVYAQGPDDDVYVTLYVGGEADLSVDGADVTLTQETDYPWGDSTTVGIETETPVETALHLRVPEWCEDVAASVNGERVEADAGDGYVVIERAWTDGDSVTLDFALPVRRLAAHPDVPDDADRVAFQRGPLVYCVEEADLDGVAPSHLRVDPGSTVETREEADLLDGVVTIEGDARAVSTEGWEGALYREYDDLADDESVATLTAIPYYGWDNRGAGRMRVWLPTD</sequence>
<gene>
    <name evidence="4" type="ORF">GCM10009037_22790</name>
</gene>
<dbReference type="InterPro" id="IPR012341">
    <property type="entry name" value="6hp_glycosidase-like_sf"/>
</dbReference>
<dbReference type="Pfam" id="PF20736">
    <property type="entry name" value="Glyco_hydro127M"/>
    <property type="match status" value="1"/>
</dbReference>
<evidence type="ECO:0008006" key="6">
    <source>
        <dbReference type="Google" id="ProtNLM"/>
    </source>
</evidence>
<organism evidence="4 5">
    <name type="scientific">Halarchaeum grantii</name>
    <dbReference type="NCBI Taxonomy" id="1193105"/>
    <lineage>
        <taxon>Archaea</taxon>
        <taxon>Methanobacteriati</taxon>
        <taxon>Methanobacteriota</taxon>
        <taxon>Stenosarchaea group</taxon>
        <taxon>Halobacteria</taxon>
        <taxon>Halobacteriales</taxon>
        <taxon>Halobacteriaceae</taxon>
    </lineage>
</organism>
<comment type="caution">
    <text evidence="4">The sequence shown here is derived from an EMBL/GenBank/DDBJ whole genome shotgun (WGS) entry which is preliminary data.</text>
</comment>
<evidence type="ECO:0000313" key="4">
    <source>
        <dbReference type="EMBL" id="GGL38588.1"/>
    </source>
</evidence>
<dbReference type="Gene3D" id="1.50.10.10">
    <property type="match status" value="1"/>
</dbReference>
<evidence type="ECO:0000313" key="5">
    <source>
        <dbReference type="Proteomes" id="UP000628840"/>
    </source>
</evidence>
<feature type="domain" description="Non-reducing end beta-L-arabinofuranosidase-like GH127 C-terminal" evidence="3">
    <location>
        <begin position="524"/>
        <end position="640"/>
    </location>
</feature>
<dbReference type="SUPFAM" id="SSF48208">
    <property type="entry name" value="Six-hairpin glycosidases"/>
    <property type="match status" value="1"/>
</dbReference>